<sequence>MKFPVSAPIVSAALLACLLPILSACSTPSRPFYAKDSFGGNSPYQKRVPDDPQLACAAAKRTLLGDGYIIEDPSAKTSIKGRKAYRINGDRSTFLEMSVVCLSDPEGSSIFANGLISTYDLKKAASSASIGVAVLGSVSLPIGQSVDSRVKVADETITDPEFYRRFFASVEHRLDWMRSPNQVAVPKLEMAPPATTESVAHAPTLLNAPVSEPASPTPEHAALTGKDLTGQNGTYGAESQRPRAEADTPSVPSKASETQPATTGVSSSETTTSGHQADGPAPTVSPSDNPPVTPTSTKTP</sequence>
<evidence type="ECO:0000256" key="2">
    <source>
        <dbReference type="SAM" id="SignalP"/>
    </source>
</evidence>
<evidence type="ECO:0000313" key="3">
    <source>
        <dbReference type="EMBL" id="ANJ66370.1"/>
    </source>
</evidence>
<feature type="region of interest" description="Disordered" evidence="1">
    <location>
        <begin position="208"/>
        <end position="300"/>
    </location>
</feature>
<evidence type="ECO:0000256" key="1">
    <source>
        <dbReference type="SAM" id="MobiDB-lite"/>
    </source>
</evidence>
<dbReference type="AlphaFoldDB" id="A0A191ZET4"/>
<feature type="chain" id="PRO_5008250328" description="DUF2242 domain-containing protein" evidence="2">
    <location>
        <begin position="27"/>
        <end position="300"/>
    </location>
</feature>
<dbReference type="EMBL" id="CP016027">
    <property type="protein sequence ID" value="ANJ66370.1"/>
    <property type="molecule type" value="Genomic_DNA"/>
</dbReference>
<organism evidence="3 4">
    <name type="scientific">Halothiobacillus diazotrophicus</name>
    <dbReference type="NCBI Taxonomy" id="1860122"/>
    <lineage>
        <taxon>Bacteria</taxon>
        <taxon>Pseudomonadati</taxon>
        <taxon>Pseudomonadota</taxon>
        <taxon>Gammaproteobacteria</taxon>
        <taxon>Chromatiales</taxon>
        <taxon>Halothiobacillaceae</taxon>
        <taxon>Halothiobacillus</taxon>
    </lineage>
</organism>
<dbReference type="InterPro" id="IPR018718">
    <property type="entry name" value="DUF2242"/>
</dbReference>
<feature type="compositionally biased region" description="Low complexity" evidence="1">
    <location>
        <begin position="262"/>
        <end position="274"/>
    </location>
</feature>
<dbReference type="OrthoDB" id="8588389at2"/>
<name>A0A191ZET4_9GAMM</name>
<reference evidence="3 4" key="1">
    <citation type="submission" date="2016-06" db="EMBL/GenBank/DDBJ databases">
        <title>Insight into the functional genes involving in sulfur oxidation in Pearl River water.</title>
        <authorList>
            <person name="Luo J."/>
            <person name="Tan X."/>
            <person name="Lin W."/>
        </authorList>
    </citation>
    <scope>NUCLEOTIDE SEQUENCE [LARGE SCALE GENOMIC DNA]</scope>
    <source>
        <strain evidence="3 4">LS2</strain>
    </source>
</reference>
<feature type="compositionally biased region" description="Polar residues" evidence="1">
    <location>
        <begin position="250"/>
        <end position="261"/>
    </location>
</feature>
<feature type="signal peptide" evidence="2">
    <location>
        <begin position="1"/>
        <end position="26"/>
    </location>
</feature>
<dbReference type="PROSITE" id="PS51257">
    <property type="entry name" value="PROKAR_LIPOPROTEIN"/>
    <property type="match status" value="1"/>
</dbReference>
<dbReference type="Proteomes" id="UP000078596">
    <property type="component" value="Chromosome"/>
</dbReference>
<keyword evidence="2" id="KW-0732">Signal</keyword>
<dbReference type="Pfam" id="PF10001">
    <property type="entry name" value="DUF2242"/>
    <property type="match status" value="1"/>
</dbReference>
<dbReference type="STRING" id="1860122.A9404_02320"/>
<proteinExistence type="predicted"/>
<dbReference type="KEGG" id="haz:A9404_02320"/>
<accession>A0A191ZET4</accession>
<gene>
    <name evidence="3" type="ORF">A9404_02320</name>
</gene>
<evidence type="ECO:0000313" key="4">
    <source>
        <dbReference type="Proteomes" id="UP000078596"/>
    </source>
</evidence>
<protein>
    <recommendedName>
        <fullName evidence="5">DUF2242 domain-containing protein</fullName>
    </recommendedName>
</protein>
<evidence type="ECO:0008006" key="5">
    <source>
        <dbReference type="Google" id="ProtNLM"/>
    </source>
</evidence>
<dbReference type="RefSeq" id="WP_066098306.1">
    <property type="nucleotide sequence ID" value="NZ_CP016027.1"/>
</dbReference>
<keyword evidence="4" id="KW-1185">Reference proteome</keyword>